<name>A0A845BQX7_9NEIS</name>
<evidence type="ECO:0000313" key="6">
    <source>
        <dbReference type="EMBL" id="MXR36636.1"/>
    </source>
</evidence>
<keyword evidence="2" id="KW-0812">Transmembrane</keyword>
<evidence type="ECO:0000256" key="1">
    <source>
        <dbReference type="ARBA" id="ARBA00004167"/>
    </source>
</evidence>
<dbReference type="EMBL" id="WSSB01000005">
    <property type="protein sequence ID" value="MXR36636.1"/>
    <property type="molecule type" value="Genomic_DNA"/>
</dbReference>
<dbReference type="Pfam" id="PF03544">
    <property type="entry name" value="TonB_C"/>
    <property type="match status" value="1"/>
</dbReference>
<evidence type="ECO:0000256" key="4">
    <source>
        <dbReference type="ARBA" id="ARBA00023136"/>
    </source>
</evidence>
<evidence type="ECO:0000256" key="2">
    <source>
        <dbReference type="ARBA" id="ARBA00022692"/>
    </source>
</evidence>
<comment type="caution">
    <text evidence="6">The sequence shown here is derived from an EMBL/GenBank/DDBJ whole genome shotgun (WGS) entry which is preliminary data.</text>
</comment>
<keyword evidence="4" id="KW-0472">Membrane</keyword>
<sequence>MSWKTAGLPLALGLSVLLHLAVLLLAYTPTPPSVGRPLQVGLLAPVASPAKPLSAPIPALPAPEAKPVLSSASISQAPPSVANSMPMPASAEMASAPLPELAALPIDVEMAAPADTVFGLLPQAGDESQMLGWNVYVPARLLDGPSLPLEEILLPEPDEEGAGSGEMAEAEIRVYVNERGEVDGVDIVRSEPPGVLDDIARAAFSRARFEPGMQQGRAVRHYKRIVINKML</sequence>
<comment type="subcellular location">
    <subcellularLocation>
        <location evidence="1">Membrane</location>
        <topology evidence="1">Single-pass membrane protein</topology>
    </subcellularLocation>
</comment>
<reference evidence="6 7" key="1">
    <citation type="submission" date="2019-12" db="EMBL/GenBank/DDBJ databases">
        <title>Neisseriaceae gen. nov. sp. Genome sequencing and assembly.</title>
        <authorList>
            <person name="Liu Z."/>
            <person name="Li A."/>
        </authorList>
    </citation>
    <scope>NUCLEOTIDE SEQUENCE [LARGE SCALE GENOMIC DNA]</scope>
    <source>
        <strain evidence="6 7">B2N2-7</strain>
    </source>
</reference>
<accession>A0A845BQX7</accession>
<dbReference type="NCBIfam" id="TIGR01352">
    <property type="entry name" value="tonB_Cterm"/>
    <property type="match status" value="1"/>
</dbReference>
<keyword evidence="3" id="KW-1133">Transmembrane helix</keyword>
<evidence type="ECO:0000256" key="3">
    <source>
        <dbReference type="ARBA" id="ARBA00022989"/>
    </source>
</evidence>
<proteinExistence type="predicted"/>
<dbReference type="InterPro" id="IPR037682">
    <property type="entry name" value="TonB_C"/>
</dbReference>
<protein>
    <submittedName>
        <fullName evidence="6">TonB family protein</fullName>
    </submittedName>
</protein>
<dbReference type="Gene3D" id="3.30.1150.10">
    <property type="match status" value="1"/>
</dbReference>
<feature type="domain" description="TonB C-terminal" evidence="5">
    <location>
        <begin position="167"/>
        <end position="221"/>
    </location>
</feature>
<organism evidence="6 7">
    <name type="scientific">Craterilacuibacter sinensis</name>
    <dbReference type="NCBI Taxonomy" id="2686017"/>
    <lineage>
        <taxon>Bacteria</taxon>
        <taxon>Pseudomonadati</taxon>
        <taxon>Pseudomonadota</taxon>
        <taxon>Betaproteobacteria</taxon>
        <taxon>Neisseriales</taxon>
        <taxon>Neisseriaceae</taxon>
        <taxon>Craterilacuibacter</taxon>
    </lineage>
</organism>
<evidence type="ECO:0000259" key="5">
    <source>
        <dbReference type="Pfam" id="PF03544"/>
    </source>
</evidence>
<gene>
    <name evidence="6" type="ORF">GQF02_06600</name>
</gene>
<dbReference type="GO" id="GO:0055085">
    <property type="term" value="P:transmembrane transport"/>
    <property type="evidence" value="ECO:0007669"/>
    <property type="project" value="InterPro"/>
</dbReference>
<dbReference type="RefSeq" id="WP_160795765.1">
    <property type="nucleotide sequence ID" value="NZ_WSSB01000005.1"/>
</dbReference>
<evidence type="ECO:0000313" key="7">
    <source>
        <dbReference type="Proteomes" id="UP000467214"/>
    </source>
</evidence>
<dbReference type="SUPFAM" id="SSF74653">
    <property type="entry name" value="TolA/TonB C-terminal domain"/>
    <property type="match status" value="1"/>
</dbReference>
<dbReference type="InterPro" id="IPR006260">
    <property type="entry name" value="TonB/TolA_C"/>
</dbReference>
<keyword evidence="7" id="KW-1185">Reference proteome</keyword>
<dbReference type="Proteomes" id="UP000467214">
    <property type="component" value="Unassembled WGS sequence"/>
</dbReference>
<dbReference type="AlphaFoldDB" id="A0A845BQX7"/>
<dbReference type="GO" id="GO:0016020">
    <property type="term" value="C:membrane"/>
    <property type="evidence" value="ECO:0007669"/>
    <property type="project" value="UniProtKB-SubCell"/>
</dbReference>